<dbReference type="OrthoDB" id="67059at2759"/>
<accession>E2CA92</accession>
<evidence type="ECO:0008006" key="6">
    <source>
        <dbReference type="Google" id="ProtNLM"/>
    </source>
</evidence>
<evidence type="ECO:0000256" key="1">
    <source>
        <dbReference type="SAM" id="MobiDB-lite"/>
    </source>
</evidence>
<feature type="region of interest" description="Disordered" evidence="1">
    <location>
        <begin position="1"/>
        <end position="64"/>
    </location>
</feature>
<dbReference type="Pfam" id="PF22073">
    <property type="entry name" value="Cep192_D4"/>
    <property type="match status" value="1"/>
</dbReference>
<dbReference type="Pfam" id="PF22074">
    <property type="entry name" value="Cep192_D5"/>
    <property type="match status" value="1"/>
</dbReference>
<dbReference type="Proteomes" id="UP000008237">
    <property type="component" value="Unassembled WGS sequence"/>
</dbReference>
<gene>
    <name evidence="4" type="ORF">EAI_15548</name>
</gene>
<dbReference type="InterPro" id="IPR013783">
    <property type="entry name" value="Ig-like_fold"/>
</dbReference>
<dbReference type="OMA" id="MAQFNNE"/>
<feature type="region of interest" description="Disordered" evidence="1">
    <location>
        <begin position="943"/>
        <end position="962"/>
    </location>
</feature>
<organism evidence="5">
    <name type="scientific">Harpegnathos saltator</name>
    <name type="common">Jerdon's jumping ant</name>
    <dbReference type="NCBI Taxonomy" id="610380"/>
    <lineage>
        <taxon>Eukaryota</taxon>
        <taxon>Metazoa</taxon>
        <taxon>Ecdysozoa</taxon>
        <taxon>Arthropoda</taxon>
        <taxon>Hexapoda</taxon>
        <taxon>Insecta</taxon>
        <taxon>Pterygota</taxon>
        <taxon>Neoptera</taxon>
        <taxon>Endopterygota</taxon>
        <taxon>Hymenoptera</taxon>
        <taxon>Apocrita</taxon>
        <taxon>Aculeata</taxon>
        <taxon>Formicoidea</taxon>
        <taxon>Formicidae</taxon>
        <taxon>Ponerinae</taxon>
        <taxon>Ponerini</taxon>
        <taxon>Harpegnathos</taxon>
    </lineage>
</organism>
<evidence type="ECO:0000259" key="2">
    <source>
        <dbReference type="Pfam" id="PF22073"/>
    </source>
</evidence>
<name>E2CA92_HARSA</name>
<dbReference type="InParanoid" id="E2CA92"/>
<feature type="domain" description="Cep192/Spd-2-like" evidence="2">
    <location>
        <begin position="978"/>
        <end position="1092"/>
    </location>
</feature>
<protein>
    <recommendedName>
        <fullName evidence="6">Centrosomal protein of 192 kDa</fullName>
    </recommendedName>
</protein>
<evidence type="ECO:0000313" key="5">
    <source>
        <dbReference type="Proteomes" id="UP000008237"/>
    </source>
</evidence>
<dbReference type="InterPro" id="IPR054091">
    <property type="entry name" value="Cep192-like_D5"/>
</dbReference>
<sequence>MFTPIKPAGTGVLNDTVLNTPQPQATSTVRRKSTLENKFSSGDFSQEKQKRIPCESQADDTDNSSLGLLDNMSALTNVSTADEEQKLNYITMNKELEYARKILQKCSDLNNFSVVTDTNKENNANVQNMTGILPVLSFALPNKTCIPDQSQECSMNYIAKTDTTSPNEISAHSSTLSSTIEQSLLNISSDGINLNSITNELAQFQKEFNDEEFLSGSQVPAQLSIDEAHWRQNDTYSMSVMDTEKQELDCSSFSGIIGPVDLSIASCAGKKVSVGQYFKRKCNMEMFKDDKLKPSFDITLETPIRKDNLRPLINSTLMANELKEKKEHTRVPNSAVDMGENSILSLSTIASTLQDVNSETPRRLVDQLLMAQKKKKYSVIDEHTKKETYTLPLERKSMMATSTTNPNKFDNDISLVDLTTKLSLDSKTMNDASEKEKISRILSFSPNKNMKEAKSFESVCEILKENANDKDVTSSSNKDAVKISATDFMFLQHSALLSNDKLNIFSHVPPMDIKSYSEESYDDMNIQAIEKKEAMKVDVSDNTTISTQFKENVETETQFDLNNDIIIGKNTDQLCNCIIGMTCKANIELVNKGDRWITCTLKLNEIRGDQQSITLNILEDAILIKPKGAQFAKIKVKITKMCKPIIAVLNIIASNMVEAKSKFMTHMICFKPEEFELDIICNSQDKQELNFQYVAENVAAKVLPIIFHNKNNVDVPVKLSILHEGPKIFSIDDNFSGSVKLNESHDELMTHLVLKPQEKYAANIKCERSQFTMDYSQKQSQYWKSKLIIQVQCSDGTILFLKEVLLCAQTGTCKIQVIDTDVPIMVSRQHGKLLKVINSGNVATCVSAAVVPMERYQRAAQEFSIKPYDISLQVGERGSFLITYKSQISDTRDIIEERHAKIKLVAGNNVYYYIVSTEQKPLETENENYPRCDTPCNLVSINSPTSPQSVTSSRSGVYQGRNSPSSVESSVAVAGSAIPIRATHAALVWNSVKTGKSKIKEFTIRNTSNNKIKIQINIWDDNKSFMFLGDRQTMNTSMVLAMQRTESKTLAIIFNPYRVGPVTGKITIKHYTPTKENHEFQHRRIPLYGYGGYGKMKISDTYKDASGKIWLALGTLSSGTTVLRANMKLQNTVISPRMDSSWRVTPTELIFDPKESQQVSIEFYPKKEDFAKLQHSVADVSHVATINVVYGDEPTRWRIRRTMEGYEAQHHDSREEHFIVNPSTVTLNPPICNEATISISSFFKVAQSFQTNLLNSNCLSVVPAEGTLPSKGLFTLTIQCSPRIERNMQDVLEIYTENSKKDVLVKVNIKRQ</sequence>
<evidence type="ECO:0000259" key="3">
    <source>
        <dbReference type="Pfam" id="PF22074"/>
    </source>
</evidence>
<dbReference type="InterPro" id="IPR054090">
    <property type="entry name" value="Cep192_Spd-2-like_dom"/>
</dbReference>
<dbReference type="Gene3D" id="2.60.40.10">
    <property type="entry name" value="Immunoglobulins"/>
    <property type="match status" value="1"/>
</dbReference>
<proteinExistence type="predicted"/>
<evidence type="ECO:0000313" key="4">
    <source>
        <dbReference type="EMBL" id="EFN75141.1"/>
    </source>
</evidence>
<reference evidence="4 5" key="1">
    <citation type="journal article" date="2010" name="Science">
        <title>Genomic comparison of the ants Camponotus floridanus and Harpegnathos saltator.</title>
        <authorList>
            <person name="Bonasio R."/>
            <person name="Zhang G."/>
            <person name="Ye C."/>
            <person name="Mutti N.S."/>
            <person name="Fang X."/>
            <person name="Qin N."/>
            <person name="Donahue G."/>
            <person name="Yang P."/>
            <person name="Li Q."/>
            <person name="Li C."/>
            <person name="Zhang P."/>
            <person name="Huang Z."/>
            <person name="Berger S.L."/>
            <person name="Reinberg D."/>
            <person name="Wang J."/>
            <person name="Liebig J."/>
        </authorList>
    </citation>
    <scope>NUCLEOTIDE SEQUENCE [LARGE SCALE GENOMIC DNA]</scope>
    <source>
        <strain evidence="4 5">R22 G/1</strain>
    </source>
</reference>
<feature type="compositionally biased region" description="Polar residues" evidence="1">
    <location>
        <begin position="16"/>
        <end position="28"/>
    </location>
</feature>
<feature type="domain" description="Cep192-like" evidence="3">
    <location>
        <begin position="1140"/>
        <end position="1215"/>
    </location>
</feature>
<keyword evidence="5" id="KW-1185">Reference proteome</keyword>
<dbReference type="EMBL" id="GL453952">
    <property type="protein sequence ID" value="EFN75141.1"/>
    <property type="molecule type" value="Genomic_DNA"/>
</dbReference>
<dbReference type="STRING" id="610380.E2CA92"/>